<dbReference type="PANTHER" id="PTHR35446">
    <property type="entry name" value="SI:CH211-175M2.5"/>
    <property type="match status" value="1"/>
</dbReference>
<organism evidence="2 3">
    <name type="scientific">Nostoc punctiforme FACHB-252</name>
    <dbReference type="NCBI Taxonomy" id="1357509"/>
    <lineage>
        <taxon>Bacteria</taxon>
        <taxon>Bacillati</taxon>
        <taxon>Cyanobacteriota</taxon>
        <taxon>Cyanophyceae</taxon>
        <taxon>Nostocales</taxon>
        <taxon>Nostocaceae</taxon>
        <taxon>Nostoc</taxon>
    </lineage>
</organism>
<keyword evidence="3" id="KW-1185">Reference proteome</keyword>
<accession>A0ABR8HAD2</accession>
<dbReference type="InterPro" id="IPR004675">
    <property type="entry name" value="AhpD_core"/>
</dbReference>
<dbReference type="InterPro" id="IPR003779">
    <property type="entry name" value="CMD-like"/>
</dbReference>
<dbReference type="EMBL" id="JACJTC010000011">
    <property type="protein sequence ID" value="MBD2612767.1"/>
    <property type="molecule type" value="Genomic_DNA"/>
</dbReference>
<dbReference type="Gene3D" id="1.20.1290.10">
    <property type="entry name" value="AhpD-like"/>
    <property type="match status" value="1"/>
</dbReference>
<dbReference type="NCBIfam" id="TIGR00778">
    <property type="entry name" value="ahpD_dom"/>
    <property type="match status" value="1"/>
</dbReference>
<proteinExistence type="predicted"/>
<dbReference type="SUPFAM" id="SSF69118">
    <property type="entry name" value="AhpD-like"/>
    <property type="match status" value="1"/>
</dbReference>
<evidence type="ECO:0000259" key="1">
    <source>
        <dbReference type="Pfam" id="PF02627"/>
    </source>
</evidence>
<evidence type="ECO:0000313" key="3">
    <source>
        <dbReference type="Proteomes" id="UP000606396"/>
    </source>
</evidence>
<dbReference type="InterPro" id="IPR029032">
    <property type="entry name" value="AhpD-like"/>
</dbReference>
<protein>
    <submittedName>
        <fullName evidence="2">Carboxymuconolactone decarboxylase family protein</fullName>
    </submittedName>
</protein>
<name>A0ABR8HAD2_NOSPU</name>
<dbReference type="PANTHER" id="PTHR35446:SF2">
    <property type="entry name" value="CARBOXYMUCONOLACTONE DECARBOXYLASE-LIKE DOMAIN-CONTAINING PROTEIN"/>
    <property type="match status" value="1"/>
</dbReference>
<dbReference type="Proteomes" id="UP000606396">
    <property type="component" value="Unassembled WGS sequence"/>
</dbReference>
<comment type="caution">
    <text evidence="2">The sequence shown here is derived from an EMBL/GenBank/DDBJ whole genome shotgun (WGS) entry which is preliminary data.</text>
</comment>
<gene>
    <name evidence="2" type="ORF">H6G94_16055</name>
</gene>
<dbReference type="RefSeq" id="WP_190950238.1">
    <property type="nucleotide sequence ID" value="NZ_JACJTC010000011.1"/>
</dbReference>
<feature type="domain" description="Carboxymuconolactone decarboxylase-like" evidence="1">
    <location>
        <begin position="42"/>
        <end position="120"/>
    </location>
</feature>
<reference evidence="2 3" key="1">
    <citation type="journal article" date="2020" name="ISME J.">
        <title>Comparative genomics reveals insights into cyanobacterial evolution and habitat adaptation.</title>
        <authorList>
            <person name="Chen M.Y."/>
            <person name="Teng W.K."/>
            <person name="Zhao L."/>
            <person name="Hu C.X."/>
            <person name="Zhou Y.K."/>
            <person name="Han B.P."/>
            <person name="Song L.R."/>
            <person name="Shu W.S."/>
        </authorList>
    </citation>
    <scope>NUCLEOTIDE SEQUENCE [LARGE SCALE GENOMIC DNA]</scope>
    <source>
        <strain evidence="2 3">FACHB-252</strain>
    </source>
</reference>
<evidence type="ECO:0000313" key="2">
    <source>
        <dbReference type="EMBL" id="MBD2612767.1"/>
    </source>
</evidence>
<sequence>MTKLIEYEQATDEVRAVYDDIRATRQNDYINNFWKAIANHPPTLQRTWQAVKEVMSSPGEIDPLMRELIYIAVSATNGCEYCIASHTASARAKGMNDTMFGELMAIAATANMTNRLANGYQIPVDEQFKTVH</sequence>
<dbReference type="Pfam" id="PF02627">
    <property type="entry name" value="CMD"/>
    <property type="match status" value="1"/>
</dbReference>